<reference evidence="3" key="1">
    <citation type="submission" date="2016-10" db="EMBL/GenBank/DDBJ databases">
        <authorList>
            <person name="Varghese N."/>
            <person name="Submissions S."/>
        </authorList>
    </citation>
    <scope>NUCLEOTIDE SEQUENCE [LARGE SCALE GENOMIC DNA]</scope>
    <source>
        <strain evidence="3">CGMCC 4.3516</strain>
    </source>
</reference>
<sequence>MTIRPHWPLVYLAGTVIAVGAAVLVSVAPIDSRLFTDGVDAIPGPAADSAEAAELEPGLNMLPPEGFIPLDRWDGFDGSMPGAESVSLGDHGFNTVLEDGFDGPARVVRAAAEFVNANPDHFALVTAEARVDGPSGVEPAMLTRGAFVSPGSSAFAQWWLADACDGCETDPGVEFVVTEVRWYTPESDHRRAAYAEGGDPGLTEIEVIAIDRRPGVDLEDITAMIRFDSPADFAIDAVLIAVLRDADGAVVGAEDFVTLETEVLPPGESDRTAVMLGRNIPAEADLSKTEFHLQLAEVVWEE</sequence>
<accession>A0A1G7AST6</accession>
<protein>
    <submittedName>
        <fullName evidence="2">Uncharacterized protein</fullName>
    </submittedName>
</protein>
<dbReference type="EMBL" id="FNAD01000014">
    <property type="protein sequence ID" value="SDE17851.1"/>
    <property type="molecule type" value="Genomic_DNA"/>
</dbReference>
<keyword evidence="1" id="KW-0812">Transmembrane</keyword>
<evidence type="ECO:0000313" key="3">
    <source>
        <dbReference type="Proteomes" id="UP000198949"/>
    </source>
</evidence>
<proteinExistence type="predicted"/>
<keyword evidence="3" id="KW-1185">Reference proteome</keyword>
<organism evidence="2 3">
    <name type="scientific">Glycomyces harbinensis</name>
    <dbReference type="NCBI Taxonomy" id="58114"/>
    <lineage>
        <taxon>Bacteria</taxon>
        <taxon>Bacillati</taxon>
        <taxon>Actinomycetota</taxon>
        <taxon>Actinomycetes</taxon>
        <taxon>Glycomycetales</taxon>
        <taxon>Glycomycetaceae</taxon>
        <taxon>Glycomyces</taxon>
    </lineage>
</organism>
<evidence type="ECO:0000256" key="1">
    <source>
        <dbReference type="SAM" id="Phobius"/>
    </source>
</evidence>
<keyword evidence="1" id="KW-1133">Transmembrane helix</keyword>
<gene>
    <name evidence="2" type="ORF">SAMN05216270_114130</name>
</gene>
<name>A0A1G7AST6_9ACTN</name>
<dbReference type="AlphaFoldDB" id="A0A1G7AST6"/>
<keyword evidence="1" id="KW-0472">Membrane</keyword>
<dbReference type="RefSeq" id="WP_143015011.1">
    <property type="nucleotide sequence ID" value="NZ_FNAD01000014.1"/>
</dbReference>
<dbReference type="Proteomes" id="UP000198949">
    <property type="component" value="Unassembled WGS sequence"/>
</dbReference>
<evidence type="ECO:0000313" key="2">
    <source>
        <dbReference type="EMBL" id="SDE17851.1"/>
    </source>
</evidence>
<feature type="transmembrane region" description="Helical" evidence="1">
    <location>
        <begin position="9"/>
        <end position="30"/>
    </location>
</feature>